<feature type="region of interest" description="Disordered" evidence="1">
    <location>
        <begin position="65"/>
        <end position="87"/>
    </location>
</feature>
<evidence type="ECO:0000256" key="1">
    <source>
        <dbReference type="SAM" id="MobiDB-lite"/>
    </source>
</evidence>
<organism evidence="2 3">
    <name type="scientific">Paraglomus brasilianum</name>
    <dbReference type="NCBI Taxonomy" id="144538"/>
    <lineage>
        <taxon>Eukaryota</taxon>
        <taxon>Fungi</taxon>
        <taxon>Fungi incertae sedis</taxon>
        <taxon>Mucoromycota</taxon>
        <taxon>Glomeromycotina</taxon>
        <taxon>Glomeromycetes</taxon>
        <taxon>Paraglomerales</taxon>
        <taxon>Paraglomeraceae</taxon>
        <taxon>Paraglomus</taxon>
    </lineage>
</organism>
<keyword evidence="3" id="KW-1185">Reference proteome</keyword>
<dbReference type="Proteomes" id="UP000789739">
    <property type="component" value="Unassembled WGS sequence"/>
</dbReference>
<evidence type="ECO:0000313" key="2">
    <source>
        <dbReference type="EMBL" id="CAG8574328.1"/>
    </source>
</evidence>
<reference evidence="2" key="1">
    <citation type="submission" date="2021-06" db="EMBL/GenBank/DDBJ databases">
        <authorList>
            <person name="Kallberg Y."/>
            <person name="Tangrot J."/>
            <person name="Rosling A."/>
        </authorList>
    </citation>
    <scope>NUCLEOTIDE SEQUENCE</scope>
    <source>
        <strain evidence="2">BR232B</strain>
    </source>
</reference>
<sequence length="190" mass="21781">MLFMYDGNLEKDIVTFYVNNMGKRRGNRRDDYGGRSGSRPWNAVMVNEVPSFNRRKLFLRACADVTPTPQSEKPKKRRLASGSTSETSWNISGHTYYTGQRESLTKNTDMVTEIALNDMINNAIRRFYSTYTSYLGNIISRLKTGNTNSTPPPILSRLGGKDKKAIALWIPYTRCQIAQKERRSTRPKLR</sequence>
<dbReference type="EMBL" id="CAJVPI010000816">
    <property type="protein sequence ID" value="CAG8574328.1"/>
    <property type="molecule type" value="Genomic_DNA"/>
</dbReference>
<accession>A0A9N9G3B6</accession>
<evidence type="ECO:0000313" key="3">
    <source>
        <dbReference type="Proteomes" id="UP000789739"/>
    </source>
</evidence>
<name>A0A9N9G3B6_9GLOM</name>
<comment type="caution">
    <text evidence="2">The sequence shown here is derived from an EMBL/GenBank/DDBJ whole genome shotgun (WGS) entry which is preliminary data.</text>
</comment>
<dbReference type="AlphaFoldDB" id="A0A9N9G3B6"/>
<protein>
    <submittedName>
        <fullName evidence="2">11102_t:CDS:1</fullName>
    </submittedName>
</protein>
<proteinExistence type="predicted"/>
<gene>
    <name evidence="2" type="ORF">PBRASI_LOCUS6272</name>
</gene>